<comment type="similarity">
    <text evidence="1">Belongs to the LysR transcriptional regulatory family.</text>
</comment>
<dbReference type="Gene3D" id="3.40.190.10">
    <property type="entry name" value="Periplasmic binding protein-like II"/>
    <property type="match status" value="2"/>
</dbReference>
<dbReference type="SUPFAM" id="SSF46785">
    <property type="entry name" value="Winged helix' DNA-binding domain"/>
    <property type="match status" value="1"/>
</dbReference>
<dbReference type="Pfam" id="PF03466">
    <property type="entry name" value="LysR_substrate"/>
    <property type="match status" value="1"/>
</dbReference>
<dbReference type="Gene3D" id="1.10.10.10">
    <property type="entry name" value="Winged helix-like DNA-binding domain superfamily/Winged helix DNA-binding domain"/>
    <property type="match status" value="1"/>
</dbReference>
<proteinExistence type="inferred from homology"/>
<dbReference type="CDD" id="cd08414">
    <property type="entry name" value="PBP2_LTTR_aromatics_like"/>
    <property type="match status" value="1"/>
</dbReference>
<dbReference type="PROSITE" id="PS50931">
    <property type="entry name" value="HTH_LYSR"/>
    <property type="match status" value="1"/>
</dbReference>
<dbReference type="InterPro" id="IPR036390">
    <property type="entry name" value="WH_DNA-bd_sf"/>
</dbReference>
<evidence type="ECO:0000256" key="1">
    <source>
        <dbReference type="ARBA" id="ARBA00009437"/>
    </source>
</evidence>
<protein>
    <submittedName>
        <fullName evidence="6 7">Transcriptional regulator</fullName>
    </submittedName>
</protein>
<feature type="domain" description="HTH lysR-type" evidence="5">
    <location>
        <begin position="1"/>
        <end position="59"/>
    </location>
</feature>
<dbReference type="Pfam" id="PF00126">
    <property type="entry name" value="HTH_1"/>
    <property type="match status" value="1"/>
</dbReference>
<dbReference type="GO" id="GO:0003700">
    <property type="term" value="F:DNA-binding transcription factor activity"/>
    <property type="evidence" value="ECO:0007669"/>
    <property type="project" value="InterPro"/>
</dbReference>
<dbReference type="InterPro" id="IPR000847">
    <property type="entry name" value="LysR_HTH_N"/>
</dbReference>
<dbReference type="eggNOG" id="COG0583">
    <property type="taxonomic scope" value="Bacteria"/>
</dbReference>
<name>A0A023X7S8_RUBRA</name>
<keyword evidence="8" id="KW-1185">Reference proteome</keyword>
<dbReference type="RefSeq" id="WP_041339008.1">
    <property type="nucleotide sequence ID" value="NZ_CP007516.1"/>
</dbReference>
<reference evidence="7" key="2">
    <citation type="submission" date="2023-11" db="EMBL/GenBank/DDBJ databases">
        <title>MicrobeMod: A computational toolkit for identifying prokaryotic methylation and restriction-modification with nanopore sequencing.</title>
        <authorList>
            <person name="Crits-Christoph A."/>
            <person name="Kang S.C."/>
            <person name="Lee H."/>
            <person name="Ostrov N."/>
        </authorList>
    </citation>
    <scope>NUCLEOTIDE SEQUENCE</scope>
    <source>
        <strain evidence="7">ATCC 51242</strain>
    </source>
</reference>
<dbReference type="SUPFAM" id="SSF53850">
    <property type="entry name" value="Periplasmic binding protein-like II"/>
    <property type="match status" value="1"/>
</dbReference>
<dbReference type="InterPro" id="IPR036388">
    <property type="entry name" value="WH-like_DNA-bd_sf"/>
</dbReference>
<evidence type="ECO:0000313" key="7">
    <source>
        <dbReference type="EMBL" id="MDX5895544.1"/>
    </source>
</evidence>
<sequence length="308" mass="33515">MAEIRHLRYFVAVAEELHFGRAAARLHVSQSPLSQQIIHLESELGVALLRRTKRRVELTPAGEVYLKEARRVLTAHARAEEAARRAARGEAGRLVLGFAGSAAYGVLPALLKAARERLPGLGVELRGEMLSSELVRALEEDEVHLAILLRTSTENPDLAVSVVYREPFVVALPADHRLARMRLVDLGDLSGEPFILFPRRRGAVLHDAVINACHEAGFGPTVAQEATELPTQVSLVASGMGVALVPASMRSLRYEGVVYRSLRGRPRAPDTAVAWRRESENPVVRSFLGVVRDFAGDAPNPPDGASSV</sequence>
<dbReference type="Proteomes" id="UP001281130">
    <property type="component" value="Unassembled WGS sequence"/>
</dbReference>
<dbReference type="PRINTS" id="PR00039">
    <property type="entry name" value="HTHLYSR"/>
</dbReference>
<dbReference type="GO" id="GO:0032993">
    <property type="term" value="C:protein-DNA complex"/>
    <property type="evidence" value="ECO:0007669"/>
    <property type="project" value="TreeGrafter"/>
</dbReference>
<keyword evidence="3" id="KW-0238">DNA-binding</keyword>
<dbReference type="InterPro" id="IPR005119">
    <property type="entry name" value="LysR_subst-bd"/>
</dbReference>
<geneLocation type="plasmid" evidence="6">
    <name>2</name>
</geneLocation>
<evidence type="ECO:0000259" key="5">
    <source>
        <dbReference type="PROSITE" id="PS50931"/>
    </source>
</evidence>
<dbReference type="EMBL" id="JAWXXX010000003">
    <property type="protein sequence ID" value="MDX5895544.1"/>
    <property type="molecule type" value="Genomic_DNA"/>
</dbReference>
<keyword evidence="2" id="KW-0805">Transcription regulation</keyword>
<dbReference type="PANTHER" id="PTHR30346">
    <property type="entry name" value="TRANSCRIPTIONAL DUAL REGULATOR HCAR-RELATED"/>
    <property type="match status" value="1"/>
</dbReference>
<dbReference type="FunFam" id="1.10.10.10:FF:000001">
    <property type="entry name" value="LysR family transcriptional regulator"/>
    <property type="match status" value="1"/>
</dbReference>
<keyword evidence="4" id="KW-0804">Transcription</keyword>
<evidence type="ECO:0000256" key="3">
    <source>
        <dbReference type="ARBA" id="ARBA00023125"/>
    </source>
</evidence>
<dbReference type="Proteomes" id="UP000025229">
    <property type="component" value="Plasmid 2"/>
</dbReference>
<dbReference type="EMBL" id="CP007516">
    <property type="protein sequence ID" value="AHY48271.1"/>
    <property type="molecule type" value="Genomic_DNA"/>
</dbReference>
<gene>
    <name evidence="6" type="ORF">RradSPS_2988</name>
    <name evidence="7" type="ORF">SIL72_16060</name>
</gene>
<dbReference type="PATRIC" id="fig|42256.3.peg.3037"/>
<organism evidence="6 8">
    <name type="scientific">Rubrobacter radiotolerans</name>
    <name type="common">Arthrobacter radiotolerans</name>
    <dbReference type="NCBI Taxonomy" id="42256"/>
    <lineage>
        <taxon>Bacteria</taxon>
        <taxon>Bacillati</taxon>
        <taxon>Actinomycetota</taxon>
        <taxon>Rubrobacteria</taxon>
        <taxon>Rubrobacterales</taxon>
        <taxon>Rubrobacteraceae</taxon>
        <taxon>Rubrobacter</taxon>
    </lineage>
</organism>
<dbReference type="PANTHER" id="PTHR30346:SF0">
    <property type="entry name" value="HCA OPERON TRANSCRIPTIONAL ACTIVATOR HCAR"/>
    <property type="match status" value="1"/>
</dbReference>
<dbReference type="KEGG" id="rrd:RradSPS_2988"/>
<dbReference type="OrthoDB" id="3181812at2"/>
<keyword evidence="6" id="KW-0614">Plasmid</keyword>
<dbReference type="AlphaFoldDB" id="A0A023X7S8"/>
<evidence type="ECO:0000256" key="4">
    <source>
        <dbReference type="ARBA" id="ARBA00023163"/>
    </source>
</evidence>
<dbReference type="GO" id="GO:0003677">
    <property type="term" value="F:DNA binding"/>
    <property type="evidence" value="ECO:0007669"/>
    <property type="project" value="UniProtKB-KW"/>
</dbReference>
<dbReference type="HOGENOM" id="CLU_039613_6_4_11"/>
<evidence type="ECO:0000313" key="6">
    <source>
        <dbReference type="EMBL" id="AHY48271.1"/>
    </source>
</evidence>
<reference evidence="6 8" key="1">
    <citation type="submission" date="2014-03" db="EMBL/GenBank/DDBJ databases">
        <title>Complete genome sequence of the Radio-Resistant Rubrobacter radiotolerans RSPS-4.</title>
        <authorList>
            <person name="Egas C.C."/>
            <person name="Barroso C.C."/>
            <person name="Froufe H.J.C."/>
            <person name="Pacheco J.J."/>
            <person name="Albuquerque L.L."/>
            <person name="da Costa M.M.S."/>
        </authorList>
    </citation>
    <scope>NUCLEOTIDE SEQUENCE [LARGE SCALE GENOMIC DNA]</scope>
    <source>
        <strain evidence="6 8">RSPS-4</strain>
        <plasmid evidence="6 8">2</plasmid>
    </source>
</reference>
<evidence type="ECO:0000313" key="8">
    <source>
        <dbReference type="Proteomes" id="UP000025229"/>
    </source>
</evidence>
<accession>A0A023X7S8</accession>
<evidence type="ECO:0000256" key="2">
    <source>
        <dbReference type="ARBA" id="ARBA00023015"/>
    </source>
</evidence>